<accession>A0ABY4M366</accession>
<dbReference type="PROSITE" id="PS51257">
    <property type="entry name" value="PROKAR_LIPOPROTEIN"/>
    <property type="match status" value="1"/>
</dbReference>
<reference evidence="2" key="1">
    <citation type="submission" date="2021-10" db="EMBL/GenBank/DDBJ databases">
        <title>Streptomyces nigrumlapis sp.nov.,an antimicrobial producing actinobacterium isolated from Black Gobi rocks.</title>
        <authorList>
            <person name="Wen Y."/>
            <person name="Zhang W."/>
            <person name="Liu X.G."/>
        </authorList>
    </citation>
    <scope>NUCLEOTIDE SEQUENCE</scope>
    <source>
        <strain evidence="2">ST13-2-2</strain>
    </source>
</reference>
<gene>
    <name evidence="2" type="ORF">K9S39_08540</name>
</gene>
<feature type="signal peptide" evidence="1">
    <location>
        <begin position="1"/>
        <end position="26"/>
    </location>
</feature>
<dbReference type="CDD" id="cd15482">
    <property type="entry name" value="Sialidase_non-viral"/>
    <property type="match status" value="1"/>
</dbReference>
<dbReference type="NCBIfam" id="NF045728">
    <property type="entry name" value="glycosyl_F510_1955"/>
    <property type="match status" value="1"/>
</dbReference>
<evidence type="ECO:0000313" key="3">
    <source>
        <dbReference type="Proteomes" id="UP000830115"/>
    </source>
</evidence>
<protein>
    <submittedName>
        <fullName evidence="2">Exo-alpha-sialidase</fullName>
    </submittedName>
</protein>
<organism evidence="2 3">
    <name type="scientific">Streptomyces halobius</name>
    <dbReference type="NCBI Taxonomy" id="2879846"/>
    <lineage>
        <taxon>Bacteria</taxon>
        <taxon>Bacillati</taxon>
        <taxon>Actinomycetota</taxon>
        <taxon>Actinomycetes</taxon>
        <taxon>Kitasatosporales</taxon>
        <taxon>Streptomycetaceae</taxon>
        <taxon>Streptomyces</taxon>
    </lineage>
</organism>
<dbReference type="RefSeq" id="WP_248862711.1">
    <property type="nucleotide sequence ID" value="NZ_CP086322.1"/>
</dbReference>
<keyword evidence="1" id="KW-0732">Signal</keyword>
<keyword evidence="3" id="KW-1185">Reference proteome</keyword>
<evidence type="ECO:0000313" key="2">
    <source>
        <dbReference type="EMBL" id="UQA91897.1"/>
    </source>
</evidence>
<dbReference type="EMBL" id="CP086322">
    <property type="protein sequence ID" value="UQA91897.1"/>
    <property type="molecule type" value="Genomic_DNA"/>
</dbReference>
<dbReference type="SUPFAM" id="SSF110296">
    <property type="entry name" value="Oligoxyloglucan reducing end-specific cellobiohydrolase"/>
    <property type="match status" value="1"/>
</dbReference>
<dbReference type="Proteomes" id="UP000830115">
    <property type="component" value="Chromosome"/>
</dbReference>
<feature type="chain" id="PRO_5045346300" evidence="1">
    <location>
        <begin position="27"/>
        <end position="291"/>
    </location>
</feature>
<sequence>MTFRLRPAAAAAATAALLAAVLTACSNESDTHEHAHESGAGVSHVHGLGIDPADGRLYVATHYGVIAVADDGSSKRVSDTADYMGFTVAGPKTFLGSGHPAEGDGGHANRGLIKSTDSGKTWKTLSLGGEADFHALDYAHNTIYGYDSTNGLLRVSKDGKKWDKRAELAAVDIAVSPNDPDTVLATTQNGIAKSTDGGNTFTDGTEPILAFVSWAKPDALYGIDPAGALQRSTDGGTTWKKTGTVPGGQPQALTAVSADRVLAATQKGVYESRDSGKTFTKRLPVAPADGH</sequence>
<proteinExistence type="predicted"/>
<dbReference type="Gene3D" id="2.130.10.10">
    <property type="entry name" value="YVTN repeat-like/Quinoprotein amine dehydrogenase"/>
    <property type="match status" value="3"/>
</dbReference>
<name>A0ABY4M366_9ACTN</name>
<evidence type="ECO:0000256" key="1">
    <source>
        <dbReference type="SAM" id="SignalP"/>
    </source>
</evidence>
<dbReference type="InterPro" id="IPR054817">
    <property type="entry name" value="Glycosyl_F510_1955-like"/>
</dbReference>
<dbReference type="InterPro" id="IPR015943">
    <property type="entry name" value="WD40/YVTN_repeat-like_dom_sf"/>
</dbReference>